<dbReference type="Proteomes" id="UP000298246">
    <property type="component" value="Unassembled WGS sequence"/>
</dbReference>
<dbReference type="EMBL" id="MYFO01000004">
    <property type="protein sequence ID" value="TFE90662.1"/>
    <property type="molecule type" value="Genomic_DNA"/>
</dbReference>
<dbReference type="AlphaFoldDB" id="A0A4Y8Q9A1"/>
<evidence type="ECO:0000259" key="1">
    <source>
        <dbReference type="Pfam" id="PF07683"/>
    </source>
</evidence>
<evidence type="ECO:0000313" key="2">
    <source>
        <dbReference type="EMBL" id="TFE90662.1"/>
    </source>
</evidence>
<keyword evidence="3" id="KW-1185">Reference proteome</keyword>
<dbReference type="RefSeq" id="WP_134750432.1">
    <property type="nucleotide sequence ID" value="NZ_MYFO02000008.1"/>
</dbReference>
<dbReference type="InterPro" id="IPR011629">
    <property type="entry name" value="CobW-like_C"/>
</dbReference>
<accession>A0A4Y8Q9A1</accession>
<gene>
    <name evidence="2" type="ORF">B5M42_05170</name>
</gene>
<dbReference type="Pfam" id="PF07683">
    <property type="entry name" value="CobW_C"/>
    <property type="match status" value="1"/>
</dbReference>
<sequence length="94" mass="10778">MRFDPNGYWIAALPESERAEQLLDNPELIAKWDARFGDRINQIVLIGIDLEPQAITAQLDACLLTDEELEREHEWSGYADALPNAEPQQVELRM</sequence>
<protein>
    <recommendedName>
        <fullName evidence="1">CobW C-terminal domain-containing protein</fullName>
    </recommendedName>
</protein>
<feature type="domain" description="CobW C-terminal" evidence="1">
    <location>
        <begin position="30"/>
        <end position="63"/>
    </location>
</feature>
<dbReference type="OrthoDB" id="9808822at2"/>
<dbReference type="InterPro" id="IPR051927">
    <property type="entry name" value="Zn_Chap_cDPG_Synth"/>
</dbReference>
<dbReference type="PANTHER" id="PTHR43603">
    <property type="entry name" value="COBW DOMAIN-CONTAINING PROTEIN DDB_G0274527"/>
    <property type="match status" value="1"/>
</dbReference>
<comment type="caution">
    <text evidence="2">The sequence shown here is derived from an EMBL/GenBank/DDBJ whole genome shotgun (WGS) entry which is preliminary data.</text>
</comment>
<evidence type="ECO:0000313" key="3">
    <source>
        <dbReference type="Proteomes" id="UP000298246"/>
    </source>
</evidence>
<name>A0A4Y8Q9A1_9BACL</name>
<reference evidence="2 3" key="1">
    <citation type="submission" date="2017-03" db="EMBL/GenBank/DDBJ databases">
        <title>Isolation of Levoglucosan Utilizing Bacteria.</title>
        <authorList>
            <person name="Arya A.S."/>
        </authorList>
    </citation>
    <scope>NUCLEOTIDE SEQUENCE [LARGE SCALE GENOMIC DNA]</scope>
    <source>
        <strain evidence="2 3">MEC069</strain>
    </source>
</reference>
<dbReference type="SUPFAM" id="SSF90002">
    <property type="entry name" value="Hypothetical protein YjiA, C-terminal domain"/>
    <property type="match status" value="1"/>
</dbReference>
<dbReference type="PANTHER" id="PTHR43603:SF1">
    <property type="entry name" value="ZINC-REGULATED GTPASE METALLOPROTEIN ACTIVATOR 1"/>
    <property type="match status" value="1"/>
</dbReference>
<organism evidence="2 3">
    <name type="scientific">Paenibacillus athensensis</name>
    <dbReference type="NCBI Taxonomy" id="1967502"/>
    <lineage>
        <taxon>Bacteria</taxon>
        <taxon>Bacillati</taxon>
        <taxon>Bacillota</taxon>
        <taxon>Bacilli</taxon>
        <taxon>Bacillales</taxon>
        <taxon>Paenibacillaceae</taxon>
        <taxon>Paenibacillus</taxon>
    </lineage>
</organism>
<proteinExistence type="predicted"/>